<organism evidence="3 4">
    <name type="scientific">Cellulosilyticum lentocellum (strain ATCC 49066 / DSM 5427 / NCIMB 11756 / RHM5)</name>
    <name type="common">Clostridium lentocellum</name>
    <dbReference type="NCBI Taxonomy" id="642492"/>
    <lineage>
        <taxon>Bacteria</taxon>
        <taxon>Bacillati</taxon>
        <taxon>Bacillota</taxon>
        <taxon>Clostridia</taxon>
        <taxon>Lachnospirales</taxon>
        <taxon>Cellulosilyticaceae</taxon>
        <taxon>Cellulosilyticum</taxon>
    </lineage>
</organism>
<gene>
    <name evidence="3" type="ordered locus">Clole_4140</name>
</gene>
<feature type="domain" description="DUF4340" evidence="2">
    <location>
        <begin position="71"/>
        <end position="239"/>
    </location>
</feature>
<feature type="transmembrane region" description="Helical" evidence="1">
    <location>
        <begin position="6"/>
        <end position="23"/>
    </location>
</feature>
<dbReference type="EMBL" id="CP002582">
    <property type="protein sequence ID" value="ADZ85812.1"/>
    <property type="molecule type" value="Genomic_DNA"/>
</dbReference>
<keyword evidence="1" id="KW-1133">Transmembrane helix</keyword>
<dbReference type="KEGG" id="cle:Clole_4140"/>
<keyword evidence="1" id="KW-0472">Membrane</keyword>
<dbReference type="Pfam" id="PF14238">
    <property type="entry name" value="DUF4340"/>
    <property type="match status" value="1"/>
</dbReference>
<dbReference type="AlphaFoldDB" id="F2JM32"/>
<keyword evidence="4" id="KW-1185">Reference proteome</keyword>
<dbReference type="InterPro" id="IPR025641">
    <property type="entry name" value="DUF4340"/>
</dbReference>
<evidence type="ECO:0000313" key="3">
    <source>
        <dbReference type="EMBL" id="ADZ85812.1"/>
    </source>
</evidence>
<protein>
    <recommendedName>
        <fullName evidence="2">DUF4340 domain-containing protein</fullName>
    </recommendedName>
</protein>
<sequence>MKRKGWLVPIVVFLISIIFLFSYQQKQEVVSFADTTNLPPIIWSEKSTDIVKVTYEAAGKVTEAVREEDTWSLSTSNNRKADALYIYNVITPFLEPLFEQVVEVSPSDLTNYGIDDMASSITLYDEAGHEYKLLKGKAFSEKSDYVYAPLTDTVYTMSNTAFGSISTNSNDWGSKELLNFELTNVKKINLTYKGHAATLMPTITENGIALASEELDNRLANEFMNFLQTAKIQSFITEEANEHVLSVYGFNAPLLKCTIHLKTGETLSLTIGNVNEEENICYTQVNGRSEIVGIPYFNLSQFNILYSELHDKDYDRLG</sequence>
<evidence type="ECO:0000313" key="4">
    <source>
        <dbReference type="Proteomes" id="UP000008467"/>
    </source>
</evidence>
<proteinExistence type="predicted"/>
<accession>F2JM32</accession>
<dbReference type="HOGENOM" id="CLU_873445_0_0_9"/>
<dbReference type="Proteomes" id="UP000008467">
    <property type="component" value="Chromosome"/>
</dbReference>
<dbReference type="RefSeq" id="WP_013659083.1">
    <property type="nucleotide sequence ID" value="NC_015275.1"/>
</dbReference>
<evidence type="ECO:0000256" key="1">
    <source>
        <dbReference type="SAM" id="Phobius"/>
    </source>
</evidence>
<keyword evidence="1" id="KW-0812">Transmembrane</keyword>
<name>F2JM32_CELLD</name>
<evidence type="ECO:0000259" key="2">
    <source>
        <dbReference type="Pfam" id="PF14238"/>
    </source>
</evidence>
<reference evidence="3 4" key="1">
    <citation type="journal article" date="2011" name="J. Bacteriol.">
        <title>Complete genome sequence of the cellulose-degrading bacterium Cellulosilyticum lentocellum.</title>
        <authorList>
            <consortium name="US DOE Joint Genome Institute"/>
            <person name="Miller D.A."/>
            <person name="Suen G."/>
            <person name="Bruce D."/>
            <person name="Copeland A."/>
            <person name="Cheng J.F."/>
            <person name="Detter C."/>
            <person name="Goodwin L.A."/>
            <person name="Han C.S."/>
            <person name="Hauser L.J."/>
            <person name="Land M.L."/>
            <person name="Lapidus A."/>
            <person name="Lucas S."/>
            <person name="Meincke L."/>
            <person name="Pitluck S."/>
            <person name="Tapia R."/>
            <person name="Teshima H."/>
            <person name="Woyke T."/>
            <person name="Fox B.G."/>
            <person name="Angert E.R."/>
            <person name="Currie C.R."/>
        </authorList>
    </citation>
    <scope>NUCLEOTIDE SEQUENCE [LARGE SCALE GENOMIC DNA]</scope>
    <source>
        <strain evidence="4">ATCC 49066 / DSM 5427 / NCIMB 11756 / RHM5</strain>
    </source>
</reference>